<evidence type="ECO:0000256" key="3">
    <source>
        <dbReference type="HAMAP-Rule" id="MF_00528"/>
    </source>
</evidence>
<dbReference type="InterPro" id="IPR029001">
    <property type="entry name" value="ITPase-like_fam"/>
</dbReference>
<dbReference type="GO" id="GO:0036221">
    <property type="term" value="F:UTP diphosphatase activity"/>
    <property type="evidence" value="ECO:0007669"/>
    <property type="project" value="RHEA"/>
</dbReference>
<dbReference type="AlphaFoldDB" id="A0A1L8R865"/>
<reference evidence="4 5" key="1">
    <citation type="submission" date="2014-12" db="EMBL/GenBank/DDBJ databases">
        <title>Draft genome sequences of 29 type strains of Enterococci.</title>
        <authorList>
            <person name="Zhong Z."/>
            <person name="Sun Z."/>
            <person name="Liu W."/>
            <person name="Zhang W."/>
            <person name="Zhang H."/>
        </authorList>
    </citation>
    <scope>NUCLEOTIDE SEQUENCE [LARGE SCALE GENOMIC DNA]</scope>
    <source>
        <strain evidence="4 5">DSM 21207</strain>
    </source>
</reference>
<keyword evidence="2 3" id="KW-0378">Hydrolase</keyword>
<dbReference type="EC" id="3.6.1.9" evidence="3"/>
<comment type="similarity">
    <text evidence="3">Belongs to the Maf family. YhdE subfamily.</text>
</comment>
<dbReference type="GO" id="GO:0009117">
    <property type="term" value="P:nucleotide metabolic process"/>
    <property type="evidence" value="ECO:0007669"/>
    <property type="project" value="UniProtKB-KW"/>
</dbReference>
<dbReference type="CDD" id="cd00555">
    <property type="entry name" value="Maf"/>
    <property type="match status" value="1"/>
</dbReference>
<keyword evidence="3" id="KW-0963">Cytoplasm</keyword>
<dbReference type="Gene3D" id="3.90.950.10">
    <property type="match status" value="1"/>
</dbReference>
<comment type="caution">
    <text evidence="3">Lacks conserved residue(s) required for the propagation of feature annotation.</text>
</comment>
<comment type="catalytic activity">
    <reaction evidence="3">
        <text>dTTP + H2O = dTMP + diphosphate + H(+)</text>
        <dbReference type="Rhea" id="RHEA:28534"/>
        <dbReference type="ChEBI" id="CHEBI:15377"/>
        <dbReference type="ChEBI" id="CHEBI:15378"/>
        <dbReference type="ChEBI" id="CHEBI:33019"/>
        <dbReference type="ChEBI" id="CHEBI:37568"/>
        <dbReference type="ChEBI" id="CHEBI:63528"/>
        <dbReference type="EC" id="3.6.1.9"/>
    </reaction>
</comment>
<comment type="subcellular location">
    <subcellularLocation>
        <location evidence="3">Cytoplasm</location>
    </subcellularLocation>
</comment>
<dbReference type="Pfam" id="PF02545">
    <property type="entry name" value="Maf"/>
    <property type="match status" value="1"/>
</dbReference>
<comment type="cofactor">
    <cofactor evidence="1 3">
        <name>a divalent metal cation</name>
        <dbReference type="ChEBI" id="CHEBI:60240"/>
    </cofactor>
</comment>
<dbReference type="PANTHER" id="PTHR43213">
    <property type="entry name" value="BIFUNCTIONAL DTTP/UTP PYROPHOSPHATASE/METHYLTRANSFERASE PROTEIN-RELATED"/>
    <property type="match status" value="1"/>
</dbReference>
<evidence type="ECO:0000313" key="5">
    <source>
        <dbReference type="Proteomes" id="UP000182835"/>
    </source>
</evidence>
<comment type="caution">
    <text evidence="4">The sequence shown here is derived from an EMBL/GenBank/DDBJ whole genome shotgun (WGS) entry which is preliminary data.</text>
</comment>
<feature type="site" description="Important for substrate specificity" evidence="3">
    <location>
        <position position="77"/>
    </location>
</feature>
<evidence type="ECO:0000313" key="4">
    <source>
        <dbReference type="EMBL" id="OJG15937.1"/>
    </source>
</evidence>
<feature type="active site" description="Proton acceptor" evidence="3">
    <location>
        <position position="76"/>
    </location>
</feature>
<feature type="site" description="Important for substrate specificity" evidence="3">
    <location>
        <position position="159"/>
    </location>
</feature>
<dbReference type="NCBIfam" id="TIGR00172">
    <property type="entry name" value="maf"/>
    <property type="match status" value="1"/>
</dbReference>
<comment type="function">
    <text evidence="3">Nucleoside triphosphate pyrophosphatase that hydrolyzes dTTP and UTP. May have a dual role in cell division arrest and in preventing the incorporation of modified nucleotides into cellular nucleic acids.</text>
</comment>
<evidence type="ECO:0000256" key="1">
    <source>
        <dbReference type="ARBA" id="ARBA00001968"/>
    </source>
</evidence>
<evidence type="ECO:0000256" key="2">
    <source>
        <dbReference type="ARBA" id="ARBA00022801"/>
    </source>
</evidence>
<gene>
    <name evidence="4" type="ORF">RU96_GL001914</name>
</gene>
<feature type="site" description="Important for substrate specificity" evidence="3">
    <location>
        <position position="19"/>
    </location>
</feature>
<protein>
    <recommendedName>
        <fullName evidence="3">dTTP/UTP pyrophosphatase</fullName>
        <shortName evidence="3">dTTPase/UTPase</shortName>
        <ecNumber evidence="3">3.6.1.9</ecNumber>
    </recommendedName>
    <alternativeName>
        <fullName evidence="3">Nucleoside triphosphate pyrophosphatase</fullName>
    </alternativeName>
    <alternativeName>
        <fullName evidence="3">Nucleotide pyrophosphatase</fullName>
        <shortName evidence="3">Nucleotide PPase</shortName>
    </alternativeName>
</protein>
<keyword evidence="3" id="KW-0546">Nucleotide metabolism</keyword>
<dbReference type="PANTHER" id="PTHR43213:SF5">
    <property type="entry name" value="BIFUNCTIONAL DTTP_UTP PYROPHOSPHATASE_METHYLTRANSFERASE PROTEIN-RELATED"/>
    <property type="match status" value="1"/>
</dbReference>
<dbReference type="PIRSF" id="PIRSF006305">
    <property type="entry name" value="Maf"/>
    <property type="match status" value="1"/>
</dbReference>
<sequence>MEIKEEFFLAIILASQSPRRKELLSRLVADFKVEPADIDETVKETDRPEEYVVHMAKEKAKVVAEKHPKDLVIASDTIVVNHGQILGKPTSREDAFVMLKDMSGGMHHVYTAVVMRKGHQILQELVPAKVLFFELSDAEINRYLDTGEYADKAGAYGIQGQASLFVKKVDGDYYSIVGFPVGVVNQMLKKII</sequence>
<dbReference type="EMBL" id="JXKG01000004">
    <property type="protein sequence ID" value="OJG15937.1"/>
    <property type="molecule type" value="Genomic_DNA"/>
</dbReference>
<comment type="catalytic activity">
    <reaction evidence="3">
        <text>UTP + H2O = UMP + diphosphate + H(+)</text>
        <dbReference type="Rhea" id="RHEA:29395"/>
        <dbReference type="ChEBI" id="CHEBI:15377"/>
        <dbReference type="ChEBI" id="CHEBI:15378"/>
        <dbReference type="ChEBI" id="CHEBI:33019"/>
        <dbReference type="ChEBI" id="CHEBI:46398"/>
        <dbReference type="ChEBI" id="CHEBI:57865"/>
        <dbReference type="EC" id="3.6.1.9"/>
    </reaction>
</comment>
<dbReference type="GO" id="GO:0005737">
    <property type="term" value="C:cytoplasm"/>
    <property type="evidence" value="ECO:0007669"/>
    <property type="project" value="UniProtKB-SubCell"/>
</dbReference>
<name>A0A1L8R865_9ENTE</name>
<dbReference type="SUPFAM" id="SSF52972">
    <property type="entry name" value="ITPase-like"/>
    <property type="match status" value="1"/>
</dbReference>
<accession>A0A1L8R865</accession>
<proteinExistence type="inferred from homology"/>
<dbReference type="Proteomes" id="UP000182835">
    <property type="component" value="Unassembled WGS sequence"/>
</dbReference>
<dbReference type="HAMAP" id="MF_00528">
    <property type="entry name" value="Maf"/>
    <property type="match status" value="1"/>
</dbReference>
<dbReference type="InterPro" id="IPR003697">
    <property type="entry name" value="Maf-like"/>
</dbReference>
<dbReference type="STRING" id="317010.RU96_GL001914"/>
<dbReference type="GO" id="GO:0036218">
    <property type="term" value="F:dTTP diphosphatase activity"/>
    <property type="evidence" value="ECO:0007669"/>
    <property type="project" value="RHEA"/>
</dbReference>
<organism evidence="4 5">
    <name type="scientific">Enterococcus canintestini</name>
    <dbReference type="NCBI Taxonomy" id="317010"/>
    <lineage>
        <taxon>Bacteria</taxon>
        <taxon>Bacillati</taxon>
        <taxon>Bacillota</taxon>
        <taxon>Bacilli</taxon>
        <taxon>Lactobacillales</taxon>
        <taxon>Enterococcaceae</taxon>
        <taxon>Enterococcus</taxon>
    </lineage>
</organism>